<dbReference type="RefSeq" id="WP_342854014.1">
    <property type="nucleotide sequence ID" value="NZ_JBBMRA010000004.1"/>
</dbReference>
<comment type="function">
    <text evidence="15">A helicase/nuclease that prepares dsDNA breaks (DSB) for recombinational DNA repair. Binds to DSBs and unwinds DNA via a highly rapid and processive ATP-dependent bidirectional helicase activity. Unwinds dsDNA until it encounters a Chi (crossover hotspot instigator) sequence from the 3' direction. Cuts ssDNA a few nucleotides 3' to the Chi site. The properties and activities of the enzyme are changed at Chi. The Chi-altered holoenzyme produces a long 3'-ssDNA overhang and facilitates RecA-binding to the ssDNA for homologous DNA recombination and repair. Holoenzyme degrades any linearized DNA that is unable to undergo homologous recombination. In the holoenzyme this subunit contributes ATPase, 3'-5' helicase, exonuclease activity and loads RecA onto ssDNA.</text>
</comment>
<comment type="subunit">
    <text evidence="15">Heterotrimer of RecB, RecC and RecD. All subunits contribute to DNA-binding. Interacts with RecA.</text>
</comment>
<evidence type="ECO:0000256" key="14">
    <source>
        <dbReference type="ARBA" id="ARBA00048988"/>
    </source>
</evidence>
<feature type="region of interest" description="DNA-binding and helicase activity, interacts with RecC" evidence="15">
    <location>
        <begin position="1"/>
        <end position="863"/>
    </location>
</feature>
<evidence type="ECO:0000256" key="6">
    <source>
        <dbReference type="ARBA" id="ARBA00022806"/>
    </source>
</evidence>
<evidence type="ECO:0000256" key="15">
    <source>
        <dbReference type="HAMAP-Rule" id="MF_01485"/>
    </source>
</evidence>
<dbReference type="CDD" id="cd22352">
    <property type="entry name" value="RecB_C-like"/>
    <property type="match status" value="1"/>
</dbReference>
<evidence type="ECO:0000256" key="10">
    <source>
        <dbReference type="ARBA" id="ARBA00023125"/>
    </source>
</evidence>
<dbReference type="InterPro" id="IPR027417">
    <property type="entry name" value="P-loop_NTPase"/>
</dbReference>
<comment type="catalytic activity">
    <reaction evidence="15">
        <text>Exonucleolytic cleavage (in the presence of ATP) in either 5'- to 3'- or 3'- to 5'-direction to yield 5'-phosphooligonucleotides.</text>
        <dbReference type="EC" id="3.1.11.5"/>
    </reaction>
</comment>
<keyword evidence="6 15" id="KW-0347">Helicase</keyword>
<protein>
    <recommendedName>
        <fullName evidence="15">RecBCD enzyme subunit RecB</fullName>
        <ecNumber evidence="15">3.1.11.5</ecNumber>
        <ecNumber evidence="15">5.6.2.4</ecNumber>
    </recommendedName>
    <alternativeName>
        <fullName evidence="15">DNA 3'-5' helicase subunit RecB</fullName>
    </alternativeName>
    <alternativeName>
        <fullName evidence="15">Exonuclease V subunit RecB</fullName>
        <shortName evidence="15">ExoV subunit RecB</shortName>
    </alternativeName>
    <alternativeName>
        <fullName evidence="15">Helicase/nuclease RecBCD subunit RecB</fullName>
    </alternativeName>
</protein>
<evidence type="ECO:0000256" key="7">
    <source>
        <dbReference type="ARBA" id="ARBA00022839"/>
    </source>
</evidence>
<dbReference type="Gene3D" id="1.10.486.10">
    <property type="entry name" value="PCRA, domain 4"/>
    <property type="match status" value="1"/>
</dbReference>
<dbReference type="PANTHER" id="PTHR11070:SF23">
    <property type="entry name" value="RECBCD ENZYME SUBUNIT RECB"/>
    <property type="match status" value="1"/>
</dbReference>
<comment type="domain">
    <text evidence="15">The C-terminal domain has nuclease activity and interacts with RecD. It interacts with RecA, facilitating its loading onto ssDNA.</text>
</comment>
<dbReference type="InterPro" id="IPR038726">
    <property type="entry name" value="PDDEXK_AddAB-type"/>
</dbReference>
<dbReference type="Pfam" id="PF00580">
    <property type="entry name" value="UvrD-helicase"/>
    <property type="match status" value="1"/>
</dbReference>
<dbReference type="PROSITE" id="PS51217">
    <property type="entry name" value="UVRD_HELICASE_CTER"/>
    <property type="match status" value="1"/>
</dbReference>
<proteinExistence type="inferred from homology"/>
<feature type="binding site" evidence="16">
    <location>
        <begin position="22"/>
        <end position="29"/>
    </location>
    <ligand>
        <name>ATP</name>
        <dbReference type="ChEBI" id="CHEBI:30616"/>
    </ligand>
</feature>
<comment type="catalytic activity">
    <reaction evidence="13 15">
        <text>Couples ATP hydrolysis with the unwinding of duplex DNA by translocating in the 3'-5' direction.</text>
        <dbReference type="EC" id="5.6.2.4"/>
    </reaction>
</comment>
<dbReference type="SUPFAM" id="SSF52540">
    <property type="entry name" value="P-loop containing nucleoside triphosphate hydrolases"/>
    <property type="match status" value="1"/>
</dbReference>
<evidence type="ECO:0000256" key="11">
    <source>
        <dbReference type="ARBA" id="ARBA00023204"/>
    </source>
</evidence>
<evidence type="ECO:0000256" key="5">
    <source>
        <dbReference type="ARBA" id="ARBA00022801"/>
    </source>
</evidence>
<evidence type="ECO:0000256" key="16">
    <source>
        <dbReference type="PROSITE-ProRule" id="PRU00560"/>
    </source>
</evidence>
<dbReference type="InterPro" id="IPR011604">
    <property type="entry name" value="PDDEXK-like_dom_sf"/>
</dbReference>
<dbReference type="InterPro" id="IPR014016">
    <property type="entry name" value="UvrD-like_ATP-bd"/>
</dbReference>
<keyword evidence="1 15" id="KW-0540">Nuclease</keyword>
<keyword evidence="8 15" id="KW-0067">ATP-binding</keyword>
<dbReference type="PROSITE" id="PS51198">
    <property type="entry name" value="UVRD_HELICASE_ATP_BIND"/>
    <property type="match status" value="1"/>
</dbReference>
<keyword evidence="7 15" id="KW-0269">Exonuclease</keyword>
<keyword evidence="11 15" id="KW-0234">DNA repair</keyword>
<dbReference type="SUPFAM" id="SSF52980">
    <property type="entry name" value="Restriction endonuclease-like"/>
    <property type="match status" value="1"/>
</dbReference>
<organism evidence="19 20">
    <name type="scientific">Neptuniibacter pectenicola</name>
    <dbReference type="NCBI Taxonomy" id="1806669"/>
    <lineage>
        <taxon>Bacteria</taxon>
        <taxon>Pseudomonadati</taxon>
        <taxon>Pseudomonadota</taxon>
        <taxon>Gammaproteobacteria</taxon>
        <taxon>Oceanospirillales</taxon>
        <taxon>Oceanospirillaceae</taxon>
        <taxon>Neptuniibacter</taxon>
    </lineage>
</organism>
<evidence type="ECO:0000259" key="18">
    <source>
        <dbReference type="PROSITE" id="PS51217"/>
    </source>
</evidence>
<dbReference type="EC" id="3.1.11.5" evidence="15"/>
<evidence type="ECO:0000259" key="17">
    <source>
        <dbReference type="PROSITE" id="PS51198"/>
    </source>
</evidence>
<feature type="domain" description="UvrD-like helicase C-terminal" evidence="18">
    <location>
        <begin position="480"/>
        <end position="739"/>
    </location>
</feature>
<sequence length="1187" mass="132952">MTNIVSLDPFTFPLQGQQLIEASAGTGKTYTITALYLRLLLGLGNINDKPLGPDQILVVTFTEAATEELRDRIRSRIVDARTAFLQQDSDISDPFFVTLKQQAGDHTQAVKLLEQAVRQMDEAAIFTIHGFCQRMLKQHAFESGALFDNELTKDDQSLIRSAVLDFWRNTIYPLNGPLTELVLSEGWKTPDKLMSDLQGLLNHAGLIIEPDLSAVDLQQAHDDRLVALNQFKQAWLANSDDLQGLIQASGVNKRSYTKSSLPKWLAQIDQYAVSEALEPDKKLREVMARFTQTRLHEKTDKGEVPVHPLFAQLETLLSQSVPVREVLLGRALKEVSERLTQAKAQYQLQTFDDLLTDLSDALNSDKGDALSAAINQQFPVAMIDEFQDTDPLQYGIFSALYADQENTALVMIGDPKQAIYAFRGADIFTYIQARRSVSKTYTLDTNWRSTAAMVEGVNTLFASAESAFIYDDDIPFYPVKAADKGAKTLRIQASKPAALTLWCQQDDTPLSKGEYLATFAQSTAAEIDRLLNSDAYIGDKPVEGSDIAVLVRDRFEAEEVRRALAVYEHPSVYLSNKDSIFNSIEAVELSLILAAVETPHKERALKAALATELLQLDMAQLDALNHDENLWELVVAEFTEYREVWLKRGVLPMLTKLLHKRNLAAETLQQVSGERRLTNLLHLAELLQQASSQLEGTLGLLRWFNEQISNPSGANDDQILRLESERNLVTIVTVHKSKGLEYPIVFLPFACSSREAKTALYHDESGRSVLDIAMGEQGLAEAEKERLAEELRLLYVALTRSVYRCYVGVSHLRLGNNKASRLKDSALGYLLLQAGAPLDEALADLQQRSSAINVCVPPDHGAQKDLFTLDEEGPQQVLSARTFSTKIDREWRVSSYSALSRHSTTYIPDLPGLDLEVADESTQVADVEIPEGRNIFTFPKGANAGTFLHSVFEEISFPTFSHSLNATMLPAREDLSLQVSDQLVLAGYEVEWLPVIEKLITDVVNAPLNNEGLTLGQITDADRLVEMEFMLRADHVTVSDLEVLIRQHDPLSSKAKPLSFEPLRGMLKGFIDLIFRDGERYYILDYKSNHLGYEAACYHQASLKQAMIEHRYDLQYLLYSLAVHRLLKQRIPNYQYEQHFGGVYYLFLRGVGPLNEDSGIFHCRPTQTLIEALDELFLDDKQGGGLL</sequence>
<comment type="similarity">
    <text evidence="15">Belongs to the helicase family. UvrD subfamily.</text>
</comment>
<evidence type="ECO:0000256" key="2">
    <source>
        <dbReference type="ARBA" id="ARBA00022723"/>
    </source>
</evidence>
<keyword evidence="2 15" id="KW-0479">Metal-binding</keyword>
<dbReference type="GO" id="GO:0008854">
    <property type="term" value="F:exodeoxyribonuclease V activity"/>
    <property type="evidence" value="ECO:0007669"/>
    <property type="project" value="UniProtKB-EC"/>
</dbReference>
<keyword evidence="12 15" id="KW-0413">Isomerase</keyword>
<dbReference type="EMBL" id="JBBMRA010000004">
    <property type="protein sequence ID" value="MEM5535947.1"/>
    <property type="molecule type" value="Genomic_DNA"/>
</dbReference>
<evidence type="ECO:0000313" key="19">
    <source>
        <dbReference type="EMBL" id="MEM5535947.1"/>
    </source>
</evidence>
<comment type="cofactor">
    <cofactor evidence="15">
        <name>Mg(2+)</name>
        <dbReference type="ChEBI" id="CHEBI:18420"/>
    </cofactor>
    <text evidence="15">Binds 1 Mg(2+) ion per subunit.</text>
</comment>
<evidence type="ECO:0000256" key="1">
    <source>
        <dbReference type="ARBA" id="ARBA00022722"/>
    </source>
</evidence>
<dbReference type="Pfam" id="PF13361">
    <property type="entry name" value="UvrD_C"/>
    <property type="match status" value="1"/>
</dbReference>
<dbReference type="InterPro" id="IPR011335">
    <property type="entry name" value="Restrct_endonuc-II-like"/>
</dbReference>
<comment type="domain">
    <text evidence="15">The N-terminal DNA-binding domain is a ssDNA-dependent ATPase and has ATP-dependent 3'-5' helicase function. This domain interacts with RecC.</text>
</comment>
<evidence type="ECO:0000256" key="12">
    <source>
        <dbReference type="ARBA" id="ARBA00023235"/>
    </source>
</evidence>
<gene>
    <name evidence="15 19" type="primary">recB</name>
    <name evidence="19" type="ORF">WNY58_06035</name>
</gene>
<keyword evidence="4 15" id="KW-0227">DNA damage</keyword>
<dbReference type="Proteomes" id="UP001449225">
    <property type="component" value="Unassembled WGS sequence"/>
</dbReference>
<feature type="binding site" evidence="15">
    <location>
        <position position="949"/>
    </location>
    <ligand>
        <name>Mg(2+)</name>
        <dbReference type="ChEBI" id="CHEBI:18420"/>
    </ligand>
</feature>
<dbReference type="Gene3D" id="3.40.50.300">
    <property type="entry name" value="P-loop containing nucleotide triphosphate hydrolases"/>
    <property type="match status" value="2"/>
</dbReference>
<keyword evidence="3 15" id="KW-0547">Nucleotide-binding</keyword>
<name>A0ABU9TRV2_9GAMM</name>
<comment type="caution">
    <text evidence="19">The sequence shown here is derived from an EMBL/GenBank/DDBJ whole genome shotgun (WGS) entry which is preliminary data.</text>
</comment>
<evidence type="ECO:0000256" key="9">
    <source>
        <dbReference type="ARBA" id="ARBA00022842"/>
    </source>
</evidence>
<feature type="active site" description="For nuclease activity" evidence="15">
    <location>
        <position position="1085"/>
    </location>
</feature>
<feature type="binding site" evidence="15">
    <location>
        <position position="1072"/>
    </location>
    <ligand>
        <name>Mg(2+)</name>
        <dbReference type="ChEBI" id="CHEBI:18420"/>
    </ligand>
</feature>
<comment type="miscellaneous">
    <text evidence="15">In the RecBCD complex, RecB has a slow 3'-5' helicase, an exonuclease activity and loads RecA onto ssDNA, RecD has a fast 5'-3' helicase activity, while RecC stimulates the ATPase and processivity of the RecB helicase and contributes to recognition of the Chi site.</text>
</comment>
<keyword evidence="5 15" id="KW-0378">Hydrolase</keyword>
<dbReference type="PANTHER" id="PTHR11070">
    <property type="entry name" value="UVRD / RECB / PCRA DNA HELICASE FAMILY MEMBER"/>
    <property type="match status" value="1"/>
</dbReference>
<feature type="domain" description="UvrD-like helicase ATP-binding" evidence="17">
    <location>
        <begin position="1"/>
        <end position="450"/>
    </location>
</feature>
<evidence type="ECO:0000256" key="13">
    <source>
        <dbReference type="ARBA" id="ARBA00034617"/>
    </source>
</evidence>
<keyword evidence="10 15" id="KW-0238">DNA-binding</keyword>
<dbReference type="EC" id="5.6.2.4" evidence="15"/>
<evidence type="ECO:0000256" key="8">
    <source>
        <dbReference type="ARBA" id="ARBA00022840"/>
    </source>
</evidence>
<evidence type="ECO:0000313" key="20">
    <source>
        <dbReference type="Proteomes" id="UP001449225"/>
    </source>
</evidence>
<dbReference type="Gene3D" id="3.90.320.10">
    <property type="match status" value="1"/>
</dbReference>
<dbReference type="InterPro" id="IPR004586">
    <property type="entry name" value="RecB"/>
</dbReference>
<keyword evidence="9 15" id="KW-0460">Magnesium</keyword>
<dbReference type="NCBIfam" id="TIGR00609">
    <property type="entry name" value="recB"/>
    <property type="match status" value="1"/>
</dbReference>
<dbReference type="InterPro" id="IPR000212">
    <property type="entry name" value="DNA_helicase_UvrD/REP"/>
</dbReference>
<dbReference type="InterPro" id="IPR014017">
    <property type="entry name" value="DNA_helicase_UvrD-like_C"/>
</dbReference>
<dbReference type="Gene3D" id="1.10.3170.10">
    <property type="entry name" value="Recbcd, chain B, domain 2"/>
    <property type="match status" value="1"/>
</dbReference>
<dbReference type="HAMAP" id="MF_01485">
    <property type="entry name" value="RecB"/>
    <property type="match status" value="1"/>
</dbReference>
<feature type="region of interest" description="Nuclease activity, interacts with RecD and RecA" evidence="15">
    <location>
        <begin position="890"/>
        <end position="1187"/>
    </location>
</feature>
<keyword evidence="20" id="KW-1185">Reference proteome</keyword>
<evidence type="ECO:0000256" key="4">
    <source>
        <dbReference type="ARBA" id="ARBA00022763"/>
    </source>
</evidence>
<dbReference type="Pfam" id="PF12705">
    <property type="entry name" value="PDDEXK_1"/>
    <property type="match status" value="1"/>
</dbReference>
<reference evidence="19 20" key="1">
    <citation type="submission" date="2024-03" db="EMBL/GenBank/DDBJ databases">
        <title>Community enrichment and isolation of bacterial strains for fucoidan degradation.</title>
        <authorList>
            <person name="Sichert A."/>
        </authorList>
    </citation>
    <scope>NUCLEOTIDE SEQUENCE [LARGE SCALE GENOMIC DNA]</scope>
    <source>
        <strain evidence="19 20">AS76</strain>
    </source>
</reference>
<comment type="catalytic activity">
    <reaction evidence="14 15">
        <text>ATP + H2O = ADP + phosphate + H(+)</text>
        <dbReference type="Rhea" id="RHEA:13065"/>
        <dbReference type="ChEBI" id="CHEBI:15377"/>
        <dbReference type="ChEBI" id="CHEBI:15378"/>
        <dbReference type="ChEBI" id="CHEBI:30616"/>
        <dbReference type="ChEBI" id="CHEBI:43474"/>
        <dbReference type="ChEBI" id="CHEBI:456216"/>
        <dbReference type="EC" id="5.6.2.4"/>
    </reaction>
</comment>
<accession>A0ABU9TRV2</accession>
<evidence type="ECO:0000256" key="3">
    <source>
        <dbReference type="ARBA" id="ARBA00022741"/>
    </source>
</evidence>
<feature type="binding site" evidence="15">
    <location>
        <position position="1085"/>
    </location>
    <ligand>
        <name>Mg(2+)</name>
        <dbReference type="ChEBI" id="CHEBI:18420"/>
    </ligand>
</feature>